<keyword evidence="13" id="KW-1185">Reference proteome</keyword>
<dbReference type="EMBL" id="CP029490">
    <property type="protein sequence ID" value="AWN20547.1"/>
    <property type="molecule type" value="Genomic_DNA"/>
</dbReference>
<dbReference type="GeneID" id="93923666"/>
<dbReference type="PANTHER" id="PTHR21087">
    <property type="entry name" value="SHIKIMATE KINASE"/>
    <property type="match status" value="1"/>
</dbReference>
<dbReference type="PROSITE" id="PS01128">
    <property type="entry name" value="SHIKIMATE_KINASE"/>
    <property type="match status" value="1"/>
</dbReference>
<organism evidence="12 13">
    <name type="scientific">Streptococcus sobrinus</name>
    <dbReference type="NCBI Taxonomy" id="1310"/>
    <lineage>
        <taxon>Bacteria</taxon>
        <taxon>Bacillati</taxon>
        <taxon>Bacillota</taxon>
        <taxon>Bacilli</taxon>
        <taxon>Lactobacillales</taxon>
        <taxon>Streptococcaceae</taxon>
        <taxon>Streptococcus</taxon>
    </lineage>
</organism>
<feature type="binding site" evidence="11">
    <location>
        <position position="73"/>
    </location>
    <ligand>
        <name>substrate</name>
    </ligand>
</feature>
<proteinExistence type="inferred from homology"/>
<name>A0ABM6W4F0_9STRE</name>
<comment type="function">
    <text evidence="11">Catalyzes the specific phosphorylation of the 3-hydroxyl group of shikimic acid using ATP as a cosubstrate.</text>
</comment>
<keyword evidence="6 11" id="KW-0547">Nucleotide-binding</keyword>
<feature type="binding site" evidence="11">
    <location>
        <position position="28"/>
    </location>
    <ligand>
        <name>substrate</name>
    </ligand>
</feature>
<dbReference type="PRINTS" id="PR01100">
    <property type="entry name" value="SHIKIMTKNASE"/>
</dbReference>
<dbReference type="InterPro" id="IPR031322">
    <property type="entry name" value="Shikimate/glucono_kinase"/>
</dbReference>
<dbReference type="GO" id="GO:0016301">
    <property type="term" value="F:kinase activity"/>
    <property type="evidence" value="ECO:0007669"/>
    <property type="project" value="UniProtKB-KW"/>
</dbReference>
<evidence type="ECO:0000256" key="5">
    <source>
        <dbReference type="ARBA" id="ARBA00022679"/>
    </source>
</evidence>
<feature type="binding site" evidence="11">
    <location>
        <position position="14"/>
    </location>
    <ligand>
        <name>Mg(2+)</name>
        <dbReference type="ChEBI" id="CHEBI:18420"/>
    </ligand>
</feature>
<evidence type="ECO:0000256" key="6">
    <source>
        <dbReference type="ARBA" id="ARBA00022741"/>
    </source>
</evidence>
<feature type="binding site" evidence="11">
    <location>
        <begin position="10"/>
        <end position="15"/>
    </location>
    <ligand>
        <name>ATP</name>
        <dbReference type="ChEBI" id="CHEBI:30616"/>
    </ligand>
</feature>
<comment type="similarity">
    <text evidence="2 11">Belongs to the shikimate kinase family.</text>
</comment>
<dbReference type="Pfam" id="PF01202">
    <property type="entry name" value="SKI"/>
    <property type="match status" value="1"/>
</dbReference>
<evidence type="ECO:0000256" key="11">
    <source>
        <dbReference type="HAMAP-Rule" id="MF_00109"/>
    </source>
</evidence>
<keyword evidence="11" id="KW-0963">Cytoplasm</keyword>
<dbReference type="InterPro" id="IPR000623">
    <property type="entry name" value="Shikimate_kinase/TSH1"/>
</dbReference>
<comment type="caution">
    <text evidence="11">Lacks conserved residue(s) required for the propagation of feature annotation.</text>
</comment>
<dbReference type="InterPro" id="IPR023000">
    <property type="entry name" value="Shikimate_kinase_CS"/>
</dbReference>
<dbReference type="Proteomes" id="UP000245369">
    <property type="component" value="Chromosome"/>
</dbReference>
<comment type="catalytic activity">
    <reaction evidence="10 11">
        <text>shikimate + ATP = 3-phosphoshikimate + ADP + H(+)</text>
        <dbReference type="Rhea" id="RHEA:13121"/>
        <dbReference type="ChEBI" id="CHEBI:15378"/>
        <dbReference type="ChEBI" id="CHEBI:30616"/>
        <dbReference type="ChEBI" id="CHEBI:36208"/>
        <dbReference type="ChEBI" id="CHEBI:145989"/>
        <dbReference type="ChEBI" id="CHEBI:456216"/>
        <dbReference type="EC" id="2.7.1.71"/>
    </reaction>
</comment>
<keyword evidence="11" id="KW-0460">Magnesium</keyword>
<keyword evidence="7 11" id="KW-0418">Kinase</keyword>
<dbReference type="SUPFAM" id="SSF52540">
    <property type="entry name" value="P-loop containing nucleoside triphosphate hydrolases"/>
    <property type="match status" value="1"/>
</dbReference>
<accession>A0ABM6W4F0</accession>
<dbReference type="CDD" id="cd00464">
    <property type="entry name" value="SK"/>
    <property type="match status" value="1"/>
</dbReference>
<evidence type="ECO:0000313" key="13">
    <source>
        <dbReference type="Proteomes" id="UP000245369"/>
    </source>
</evidence>
<sequence length="158" mass="17387">MAKILIGFMGSGKSTIARLLDENFIDMDAMITQKIGMPIADFFAEKGEAAFRKIEAETLAELAHSNRVIATGGGVVTSPANREILAGNPETIYLKADFDTLYRRISEDQANVRPLFVNNSKEDFKAIFDGRQALYEDAATIIIDVTNKTPQEIVEEIG</sequence>
<comment type="cofactor">
    <cofactor evidence="11">
        <name>Mg(2+)</name>
        <dbReference type="ChEBI" id="CHEBI:18420"/>
    </cofactor>
    <text evidence="11">Binds 1 Mg(2+) ion per subunit.</text>
</comment>
<reference evidence="12 13" key="1">
    <citation type="submission" date="2018-05" db="EMBL/GenBank/DDBJ databases">
        <title>Complete genome sequences of Streptococcus sobrinus.</title>
        <authorList>
            <person name="Sales M."/>
            <person name="Jensen P.A."/>
        </authorList>
    </citation>
    <scope>NUCLEOTIDE SEQUENCE [LARGE SCALE GENOMIC DNA]</scope>
    <source>
        <strain evidence="12 13">SL1</strain>
    </source>
</reference>
<evidence type="ECO:0000256" key="10">
    <source>
        <dbReference type="ARBA" id="ARBA00048567"/>
    </source>
</evidence>
<comment type="subunit">
    <text evidence="11">Monomer.</text>
</comment>
<keyword evidence="11" id="KW-0479">Metal-binding</keyword>
<dbReference type="HAMAP" id="MF_00109">
    <property type="entry name" value="Shikimate_kinase"/>
    <property type="match status" value="1"/>
</dbReference>
<keyword evidence="4 11" id="KW-0028">Amino-acid biosynthesis</keyword>
<comment type="pathway">
    <text evidence="1 11">Metabolic intermediate biosynthesis; chorismate biosynthesis; chorismate from D-erythrose 4-phosphate and phosphoenolpyruvate: step 5/7.</text>
</comment>
<evidence type="ECO:0000256" key="3">
    <source>
        <dbReference type="ARBA" id="ARBA00012154"/>
    </source>
</evidence>
<gene>
    <name evidence="11" type="primary">aroK</name>
    <name evidence="12" type="ORF">DK182_03930</name>
</gene>
<evidence type="ECO:0000256" key="7">
    <source>
        <dbReference type="ARBA" id="ARBA00022777"/>
    </source>
</evidence>
<protein>
    <recommendedName>
        <fullName evidence="3 11">Shikimate kinase</fullName>
        <shortName evidence="11">SK</shortName>
        <ecNumber evidence="3 11">2.7.1.71</ecNumber>
    </recommendedName>
</protein>
<dbReference type="EC" id="2.7.1.71" evidence="3 11"/>
<evidence type="ECO:0000256" key="4">
    <source>
        <dbReference type="ARBA" id="ARBA00022605"/>
    </source>
</evidence>
<dbReference type="InterPro" id="IPR027417">
    <property type="entry name" value="P-loop_NTPase"/>
</dbReference>
<evidence type="ECO:0000256" key="1">
    <source>
        <dbReference type="ARBA" id="ARBA00004842"/>
    </source>
</evidence>
<dbReference type="PANTHER" id="PTHR21087:SF16">
    <property type="entry name" value="SHIKIMATE KINASE 1, CHLOROPLASTIC"/>
    <property type="match status" value="1"/>
</dbReference>
<evidence type="ECO:0000313" key="12">
    <source>
        <dbReference type="EMBL" id="AWN20547.1"/>
    </source>
</evidence>
<evidence type="ECO:0000256" key="2">
    <source>
        <dbReference type="ARBA" id="ARBA00006997"/>
    </source>
</evidence>
<keyword evidence="8 11" id="KW-0067">ATP-binding</keyword>
<evidence type="ECO:0000256" key="8">
    <source>
        <dbReference type="ARBA" id="ARBA00022840"/>
    </source>
</evidence>
<feature type="binding site" evidence="11">
    <location>
        <position position="113"/>
    </location>
    <ligand>
        <name>ATP</name>
        <dbReference type="ChEBI" id="CHEBI:30616"/>
    </ligand>
</feature>
<dbReference type="RefSeq" id="WP_002962770.1">
    <property type="nucleotide sequence ID" value="NZ_CP029490.1"/>
</dbReference>
<comment type="subcellular location">
    <subcellularLocation>
        <location evidence="11">Cytoplasm</location>
    </subcellularLocation>
</comment>
<evidence type="ECO:0000256" key="9">
    <source>
        <dbReference type="ARBA" id="ARBA00023141"/>
    </source>
</evidence>
<keyword evidence="9 11" id="KW-0057">Aromatic amino acid biosynthesis</keyword>
<feature type="binding site" evidence="11">
    <location>
        <position position="52"/>
    </location>
    <ligand>
        <name>substrate</name>
    </ligand>
</feature>
<dbReference type="Gene3D" id="3.40.50.300">
    <property type="entry name" value="P-loop containing nucleotide triphosphate hydrolases"/>
    <property type="match status" value="1"/>
</dbReference>
<keyword evidence="5 11" id="KW-0808">Transferase</keyword>
<feature type="binding site" evidence="11">
    <location>
        <position position="131"/>
    </location>
    <ligand>
        <name>substrate</name>
    </ligand>
</feature>